<evidence type="ECO:0000256" key="2">
    <source>
        <dbReference type="ARBA" id="ARBA00022741"/>
    </source>
</evidence>
<dbReference type="InterPro" id="IPR004143">
    <property type="entry name" value="BPL_LPL_catalytic"/>
</dbReference>
<dbReference type="PANTHER" id="PTHR12835">
    <property type="entry name" value="BIOTIN PROTEIN LIGASE"/>
    <property type="match status" value="1"/>
</dbReference>
<dbReference type="Gene3D" id="2.30.30.100">
    <property type="match status" value="1"/>
</dbReference>
<dbReference type="GO" id="GO:0005737">
    <property type="term" value="C:cytoplasm"/>
    <property type="evidence" value="ECO:0007669"/>
    <property type="project" value="TreeGrafter"/>
</dbReference>
<dbReference type="PROSITE" id="PS51733">
    <property type="entry name" value="BPL_LPL_CATALYTIC"/>
    <property type="match status" value="1"/>
</dbReference>
<dbReference type="Pfam" id="PF02237">
    <property type="entry name" value="BPL_C"/>
    <property type="match status" value="1"/>
</dbReference>
<evidence type="ECO:0000259" key="4">
    <source>
        <dbReference type="PROSITE" id="PS51733"/>
    </source>
</evidence>
<dbReference type="NCBIfam" id="TIGR00121">
    <property type="entry name" value="birA_ligase"/>
    <property type="match status" value="1"/>
</dbReference>
<dbReference type="InterPro" id="IPR004408">
    <property type="entry name" value="Biotin_CoA_COase_ligase"/>
</dbReference>
<dbReference type="InterPro" id="IPR003142">
    <property type="entry name" value="BPL_C"/>
</dbReference>
<dbReference type="CDD" id="cd16442">
    <property type="entry name" value="BPL"/>
    <property type="match status" value="1"/>
</dbReference>
<proteinExistence type="predicted"/>
<dbReference type="InterPro" id="IPR045864">
    <property type="entry name" value="aa-tRNA-synth_II/BPL/LPL"/>
</dbReference>
<sequence>MPLNLVAATVRQGLFTRIVGRRLLYYPELSSTMDEAAKLGEGDAEEGAVVVAEVQNAGRGRQGRSWVSQPGNLLVSVLFRPNMEALPFISIIGGIAAARTVRKVTGLDPKIKWPNDLLIGGRKAAGILAESAIVGDSVWYAVLGVGMNVSLNTGESEEISSFATSVNAAAGQEVPREDLLRQFLMDLDALYLDLGQGKSPIKEWQGLLSTTGQRLEATWGNDTYTGVAEGTDELGNLFLRQDDGSLLTLTAGDVTLTSH</sequence>
<evidence type="ECO:0000256" key="3">
    <source>
        <dbReference type="ARBA" id="ARBA00022840"/>
    </source>
</evidence>
<dbReference type="Pfam" id="PF03099">
    <property type="entry name" value="BPL_LplA_LipB"/>
    <property type="match status" value="1"/>
</dbReference>
<dbReference type="EMBL" id="UINC01019539">
    <property type="protein sequence ID" value="SVA82790.1"/>
    <property type="molecule type" value="Genomic_DNA"/>
</dbReference>
<dbReference type="SUPFAM" id="SSF50037">
    <property type="entry name" value="C-terminal domain of transcriptional repressors"/>
    <property type="match status" value="1"/>
</dbReference>
<dbReference type="AlphaFoldDB" id="A0A381Z0Q8"/>
<organism evidence="5">
    <name type="scientific">marine metagenome</name>
    <dbReference type="NCBI Taxonomy" id="408172"/>
    <lineage>
        <taxon>unclassified sequences</taxon>
        <taxon>metagenomes</taxon>
        <taxon>ecological metagenomes</taxon>
    </lineage>
</organism>
<dbReference type="Gene3D" id="3.30.930.10">
    <property type="entry name" value="Bira Bifunctional Protein, Domain 2"/>
    <property type="match status" value="1"/>
</dbReference>
<dbReference type="InterPro" id="IPR008988">
    <property type="entry name" value="Transcriptional_repressor_C"/>
</dbReference>
<feature type="domain" description="BPL/LPL catalytic" evidence="4">
    <location>
        <begin position="8"/>
        <end position="195"/>
    </location>
</feature>
<dbReference type="GO" id="GO:0004077">
    <property type="term" value="F:biotin--[biotin carboxyl-carrier protein] ligase activity"/>
    <property type="evidence" value="ECO:0007669"/>
    <property type="project" value="InterPro"/>
</dbReference>
<protein>
    <recommendedName>
        <fullName evidence="4">BPL/LPL catalytic domain-containing protein</fullName>
    </recommendedName>
</protein>
<reference evidence="5" key="1">
    <citation type="submission" date="2018-05" db="EMBL/GenBank/DDBJ databases">
        <authorList>
            <person name="Lanie J.A."/>
            <person name="Ng W.-L."/>
            <person name="Kazmierczak K.M."/>
            <person name="Andrzejewski T.M."/>
            <person name="Davidsen T.M."/>
            <person name="Wayne K.J."/>
            <person name="Tettelin H."/>
            <person name="Glass J.I."/>
            <person name="Rusch D."/>
            <person name="Podicherti R."/>
            <person name="Tsui H.-C.T."/>
            <person name="Winkler M.E."/>
        </authorList>
    </citation>
    <scope>NUCLEOTIDE SEQUENCE</scope>
</reference>
<dbReference type="PANTHER" id="PTHR12835:SF5">
    <property type="entry name" value="BIOTIN--PROTEIN LIGASE"/>
    <property type="match status" value="1"/>
</dbReference>
<dbReference type="GO" id="GO:0005524">
    <property type="term" value="F:ATP binding"/>
    <property type="evidence" value="ECO:0007669"/>
    <property type="project" value="UniProtKB-KW"/>
</dbReference>
<keyword evidence="1" id="KW-0436">Ligase</keyword>
<dbReference type="SUPFAM" id="SSF55681">
    <property type="entry name" value="Class II aaRS and biotin synthetases"/>
    <property type="match status" value="1"/>
</dbReference>
<keyword evidence="2" id="KW-0547">Nucleotide-binding</keyword>
<accession>A0A381Z0Q8</accession>
<evidence type="ECO:0000256" key="1">
    <source>
        <dbReference type="ARBA" id="ARBA00022598"/>
    </source>
</evidence>
<keyword evidence="3" id="KW-0067">ATP-binding</keyword>
<name>A0A381Z0Q8_9ZZZZ</name>
<gene>
    <name evidence="5" type="ORF">METZ01_LOCUS135644</name>
</gene>
<evidence type="ECO:0000313" key="5">
    <source>
        <dbReference type="EMBL" id="SVA82790.1"/>
    </source>
</evidence>